<dbReference type="FunFam" id="3.20.20.100:FF:000002">
    <property type="entry name" value="2,5-diketo-D-gluconic acid reductase A"/>
    <property type="match status" value="1"/>
</dbReference>
<dbReference type="PANTHER" id="PTHR11732">
    <property type="entry name" value="ALDO/KETO REDUCTASE"/>
    <property type="match status" value="1"/>
</dbReference>
<dbReference type="AlphaFoldDB" id="A0ABD2X1A7"/>
<dbReference type="SUPFAM" id="SSF51430">
    <property type="entry name" value="NAD(P)-linked oxidoreductase"/>
    <property type="match status" value="1"/>
</dbReference>
<evidence type="ECO:0000256" key="1">
    <source>
        <dbReference type="ARBA" id="ARBA00023002"/>
    </source>
</evidence>
<gene>
    <name evidence="4" type="ORF">TKK_007965</name>
</gene>
<keyword evidence="5" id="KW-1185">Reference proteome</keyword>
<proteinExistence type="predicted"/>
<reference evidence="4 5" key="1">
    <citation type="journal article" date="2024" name="bioRxiv">
        <title>A reference genome for Trichogramma kaykai: A tiny desert-dwelling parasitoid wasp with competing sex-ratio distorters.</title>
        <authorList>
            <person name="Culotta J."/>
            <person name="Lindsey A.R."/>
        </authorList>
    </citation>
    <scope>NUCLEOTIDE SEQUENCE [LARGE SCALE GENOMIC DNA]</scope>
    <source>
        <strain evidence="4 5">KSX58</strain>
    </source>
</reference>
<evidence type="ECO:0000313" key="4">
    <source>
        <dbReference type="EMBL" id="KAL3398865.1"/>
    </source>
</evidence>
<evidence type="ECO:0000313" key="5">
    <source>
        <dbReference type="Proteomes" id="UP001627154"/>
    </source>
</evidence>
<organism evidence="4 5">
    <name type="scientific">Trichogramma kaykai</name>
    <dbReference type="NCBI Taxonomy" id="54128"/>
    <lineage>
        <taxon>Eukaryota</taxon>
        <taxon>Metazoa</taxon>
        <taxon>Ecdysozoa</taxon>
        <taxon>Arthropoda</taxon>
        <taxon>Hexapoda</taxon>
        <taxon>Insecta</taxon>
        <taxon>Pterygota</taxon>
        <taxon>Neoptera</taxon>
        <taxon>Endopterygota</taxon>
        <taxon>Hymenoptera</taxon>
        <taxon>Apocrita</taxon>
        <taxon>Proctotrupomorpha</taxon>
        <taxon>Chalcidoidea</taxon>
        <taxon>Trichogrammatidae</taxon>
        <taxon>Trichogramma</taxon>
    </lineage>
</organism>
<dbReference type="InterPro" id="IPR020471">
    <property type="entry name" value="AKR"/>
</dbReference>
<dbReference type="PRINTS" id="PR00069">
    <property type="entry name" value="ALDKETRDTASE"/>
</dbReference>
<dbReference type="InterPro" id="IPR023210">
    <property type="entry name" value="NADP_OxRdtase_dom"/>
</dbReference>
<keyword evidence="2" id="KW-0732">Signal</keyword>
<dbReference type="EMBL" id="JBJJXI010000059">
    <property type="protein sequence ID" value="KAL3398865.1"/>
    <property type="molecule type" value="Genomic_DNA"/>
</dbReference>
<name>A0ABD2X1A7_9HYME</name>
<comment type="caution">
    <text evidence="4">The sequence shown here is derived from an EMBL/GenBank/DDBJ whole genome shotgun (WGS) entry which is preliminary data.</text>
</comment>
<keyword evidence="1" id="KW-0560">Oxidoreductase</keyword>
<dbReference type="Gene3D" id="3.20.20.100">
    <property type="entry name" value="NADP-dependent oxidoreductase domain"/>
    <property type="match status" value="1"/>
</dbReference>
<feature type="signal peptide" evidence="2">
    <location>
        <begin position="1"/>
        <end position="19"/>
    </location>
</feature>
<dbReference type="Proteomes" id="UP001627154">
    <property type="component" value="Unassembled WGS sequence"/>
</dbReference>
<evidence type="ECO:0000256" key="2">
    <source>
        <dbReference type="SAM" id="SignalP"/>
    </source>
</evidence>
<dbReference type="InterPro" id="IPR018170">
    <property type="entry name" value="Aldo/ket_reductase_CS"/>
</dbReference>
<protein>
    <recommendedName>
        <fullName evidence="3">NADP-dependent oxidoreductase domain-containing protein</fullName>
    </recommendedName>
</protein>
<dbReference type="Pfam" id="PF00248">
    <property type="entry name" value="Aldo_ket_red"/>
    <property type="match status" value="1"/>
</dbReference>
<accession>A0ABD2X1A7</accession>
<feature type="domain" description="NADP-dependent oxidoreductase" evidence="3">
    <location>
        <begin position="43"/>
        <end position="313"/>
    </location>
</feature>
<sequence length="366" mass="42012">MKFIGFILMMIASFNIAGASEKIRLSSGYDMPKVALGTATIPAEKMELSIFNALESGYRHIDTAFDYFNEAGIGRALKKWFGKGGKREELFITSKLPDRANRPESVERYLKKSLTDLNLDYIDMYLIHKPWTIKDTEDFDWHGRANGTPTFENPDLLAVWKVMEKQVKEGRVKSIGLSNFNASQILRIYNAAEIKPSNLQVECHAYFQQNELYQFCRDYKIAMTAYSPLGSRIFRHFFHNGTAKDLMPLVELKVVKEIAHKYNKSPAQILLRHLVQAGRAVTPKSADSQRQRENLDIFDFRLDIKDVLKLNDLDKGEHGRIFNFVALVPGVEKHPEFPFIESLEMEKKLSCMKENVIERTNSENCG</sequence>
<evidence type="ECO:0000259" key="3">
    <source>
        <dbReference type="Pfam" id="PF00248"/>
    </source>
</evidence>
<dbReference type="GO" id="GO:0016616">
    <property type="term" value="F:oxidoreductase activity, acting on the CH-OH group of donors, NAD or NADP as acceptor"/>
    <property type="evidence" value="ECO:0007669"/>
    <property type="project" value="UniProtKB-ARBA"/>
</dbReference>
<dbReference type="InterPro" id="IPR036812">
    <property type="entry name" value="NAD(P)_OxRdtase_dom_sf"/>
</dbReference>
<dbReference type="PROSITE" id="PS00798">
    <property type="entry name" value="ALDOKETO_REDUCTASE_1"/>
    <property type="match status" value="1"/>
</dbReference>
<dbReference type="PROSITE" id="PS00062">
    <property type="entry name" value="ALDOKETO_REDUCTASE_2"/>
    <property type="match status" value="1"/>
</dbReference>
<feature type="chain" id="PRO_5044826093" description="NADP-dependent oxidoreductase domain-containing protein" evidence="2">
    <location>
        <begin position="20"/>
        <end position="366"/>
    </location>
</feature>